<evidence type="ECO:0000313" key="2">
    <source>
        <dbReference type="Proteomes" id="UP000789831"/>
    </source>
</evidence>
<accession>A0A9N9D495</accession>
<sequence>MSYEEKVIPLERIVINDTSNDKKEQNDISDPYENTSFKIFKAEISQNGESVVTLSESIDEEKNIVEKHERLHGTGNGIIKFLDEDELIVLRRNDFRKISSIDQGTNTDYPYPPPMHKLAKKDTISEEIVECRLKNCVIDHYLFSISCRKSNKIEAYNLKTGELDKLFNIINDKYAYHEDSKFEYNNPKIKRYESLPVFA</sequence>
<organism evidence="1 2">
    <name type="scientific">Ambispora gerdemannii</name>
    <dbReference type="NCBI Taxonomy" id="144530"/>
    <lineage>
        <taxon>Eukaryota</taxon>
        <taxon>Fungi</taxon>
        <taxon>Fungi incertae sedis</taxon>
        <taxon>Mucoromycota</taxon>
        <taxon>Glomeromycotina</taxon>
        <taxon>Glomeromycetes</taxon>
        <taxon>Archaeosporales</taxon>
        <taxon>Ambisporaceae</taxon>
        <taxon>Ambispora</taxon>
    </lineage>
</organism>
<gene>
    <name evidence="1" type="ORF">AGERDE_LOCUS10104</name>
</gene>
<name>A0A9N9D495_9GLOM</name>
<keyword evidence="2" id="KW-1185">Reference proteome</keyword>
<evidence type="ECO:0000313" key="1">
    <source>
        <dbReference type="EMBL" id="CAG8621880.1"/>
    </source>
</evidence>
<comment type="caution">
    <text evidence="1">The sequence shown here is derived from an EMBL/GenBank/DDBJ whole genome shotgun (WGS) entry which is preliminary data.</text>
</comment>
<reference evidence="1" key="1">
    <citation type="submission" date="2021-06" db="EMBL/GenBank/DDBJ databases">
        <authorList>
            <person name="Kallberg Y."/>
            <person name="Tangrot J."/>
            <person name="Rosling A."/>
        </authorList>
    </citation>
    <scope>NUCLEOTIDE SEQUENCE</scope>
    <source>
        <strain evidence="1">MT106</strain>
    </source>
</reference>
<proteinExistence type="predicted"/>
<dbReference type="Proteomes" id="UP000789831">
    <property type="component" value="Unassembled WGS sequence"/>
</dbReference>
<dbReference type="EMBL" id="CAJVPL010002889">
    <property type="protein sequence ID" value="CAG8621880.1"/>
    <property type="molecule type" value="Genomic_DNA"/>
</dbReference>
<protein>
    <submittedName>
        <fullName evidence="1">6_t:CDS:1</fullName>
    </submittedName>
</protein>
<dbReference type="AlphaFoldDB" id="A0A9N9D495"/>
<feature type="non-terminal residue" evidence="1">
    <location>
        <position position="1"/>
    </location>
</feature>